<dbReference type="AlphaFoldDB" id="A0A1H6TWY4"/>
<reference evidence="1 2" key="1">
    <citation type="submission" date="2016-10" db="EMBL/GenBank/DDBJ databases">
        <authorList>
            <person name="de Groot N.N."/>
        </authorList>
    </citation>
    <scope>NUCLEOTIDE SEQUENCE [LARGE SCALE GENOMIC DNA]</scope>
    <source>
        <strain evidence="1 2">DSM 23048</strain>
    </source>
</reference>
<proteinExistence type="predicted"/>
<sequence length="178" mass="21887">MHNTRLQYSDILFLYQYFHQIDLSLDRARWTTWPDLQQYYKQESISPLLILQYFQQKYHITQDEIESNYSYTSQRKFKTIWLQTALFKYYVLEREALIHICHLLIDFDKILESKSEKYIIEFEILRQKVITFYLNPLYPMLTIKDNNTRSVEHYFQAFNTTCIPLSKYIPKSFYKNLL</sequence>
<evidence type="ECO:0000313" key="1">
    <source>
        <dbReference type="EMBL" id="SEI81737.1"/>
    </source>
</evidence>
<accession>A0A1H6TWY4</accession>
<name>A0A1H6TWY4_9FLAO</name>
<protein>
    <submittedName>
        <fullName evidence="1">Uncharacterized protein</fullName>
    </submittedName>
</protein>
<dbReference type="Proteomes" id="UP000183077">
    <property type="component" value="Unassembled WGS sequence"/>
</dbReference>
<dbReference type="EMBL" id="FNYS01000005">
    <property type="protein sequence ID" value="SEI81737.1"/>
    <property type="molecule type" value="Genomic_DNA"/>
</dbReference>
<organism evidence="1 2">
    <name type="scientific">Myroides marinus</name>
    <dbReference type="NCBI Taxonomy" id="703342"/>
    <lineage>
        <taxon>Bacteria</taxon>
        <taxon>Pseudomonadati</taxon>
        <taxon>Bacteroidota</taxon>
        <taxon>Flavobacteriia</taxon>
        <taxon>Flavobacteriales</taxon>
        <taxon>Flavobacteriaceae</taxon>
        <taxon>Myroides</taxon>
    </lineage>
</organism>
<gene>
    <name evidence="1" type="ORF">SAMN04488018_10570</name>
</gene>
<evidence type="ECO:0000313" key="2">
    <source>
        <dbReference type="Proteomes" id="UP000183077"/>
    </source>
</evidence>